<name>A0ABM8RVB9_9BACT</name>
<comment type="caution">
    <text evidence="2">The sequence shown here is derived from an EMBL/GenBank/DDBJ whole genome shotgun (WGS) entry which is preliminary data.</text>
</comment>
<sequence>MSDQAVLNVDLADVWKERGRKEYLRTIGWGDEITVVKQAATYLEVSITVFREKPDGSILPESITGYIEPIKTPRIKVADLTRPVAENQVLKVNFVDVQQGDGMVIESPDGKIILIDGGDNQMFARYLAGRFRGTSLQQPKDIDCLVVTHGDADHFSGLSEILKSETNKVKRKQFFMQPQRVYHNGIVKRPSKINNKTVPDSKLLGPTKSVDGRLYLTGLEENLLEVDDRDMNEPFKKWKQTLATYNGRSPLSFRRLQLGDNQAFEFFNRDDLRIDILGPITTDVGGTPALRFLGEPPTGPRIGHDSLNDSDEGFPGHSASHTINGHSIVLRLSYGGFSFLFSGDLNDEASRFLAREHNKGTLNLRSEVLKVPHHGSADFSGAFIQAVSPIVSVVSSGDENARKEYIHPRATLMGALGKWSRVPEPLIFATELVAFFEEEGLSRLQDEKKAKKRGPFYGFSRTAYGLVKTRTDGQRLFVYTDSGNVKMKEAYAYQLDSSGVPQPAEVKRA</sequence>
<gene>
    <name evidence="2" type="ORF">NSPZN2_40395</name>
</gene>
<evidence type="ECO:0000313" key="2">
    <source>
        <dbReference type="EMBL" id="CAE6773289.1"/>
    </source>
</evidence>
<protein>
    <submittedName>
        <fullName evidence="2">Competence protein</fullName>
    </submittedName>
</protein>
<evidence type="ECO:0000313" key="3">
    <source>
        <dbReference type="Proteomes" id="UP000675880"/>
    </source>
</evidence>
<dbReference type="RefSeq" id="WP_213043217.1">
    <property type="nucleotide sequence ID" value="NZ_CAJNBJ010000017.1"/>
</dbReference>
<dbReference type="Gene3D" id="3.60.15.10">
    <property type="entry name" value="Ribonuclease Z/Hydroxyacylglutathione hydrolase-like"/>
    <property type="match status" value="1"/>
</dbReference>
<dbReference type="InterPro" id="IPR001279">
    <property type="entry name" value="Metallo-B-lactamas"/>
</dbReference>
<dbReference type="Proteomes" id="UP000675880">
    <property type="component" value="Unassembled WGS sequence"/>
</dbReference>
<feature type="domain" description="Metallo-beta-lactamase" evidence="1">
    <location>
        <begin position="98"/>
        <end position="167"/>
    </location>
</feature>
<accession>A0ABM8RVB9</accession>
<dbReference type="SUPFAM" id="SSF56281">
    <property type="entry name" value="Metallo-hydrolase/oxidoreductase"/>
    <property type="match status" value="1"/>
</dbReference>
<dbReference type="PANTHER" id="PTHR30619:SF1">
    <property type="entry name" value="RECOMBINATION PROTEIN 2"/>
    <property type="match status" value="1"/>
</dbReference>
<organism evidence="2 3">
    <name type="scientific">Nitrospira defluvii</name>
    <dbReference type="NCBI Taxonomy" id="330214"/>
    <lineage>
        <taxon>Bacteria</taxon>
        <taxon>Pseudomonadati</taxon>
        <taxon>Nitrospirota</taxon>
        <taxon>Nitrospiria</taxon>
        <taxon>Nitrospirales</taxon>
        <taxon>Nitrospiraceae</taxon>
        <taxon>Nitrospira</taxon>
    </lineage>
</organism>
<dbReference type="InterPro" id="IPR052159">
    <property type="entry name" value="Competence_DNA_uptake"/>
</dbReference>
<dbReference type="Pfam" id="PF00753">
    <property type="entry name" value="Lactamase_B"/>
    <property type="match status" value="1"/>
</dbReference>
<keyword evidence="3" id="KW-1185">Reference proteome</keyword>
<proteinExistence type="predicted"/>
<dbReference type="InterPro" id="IPR036866">
    <property type="entry name" value="RibonucZ/Hydroxyglut_hydro"/>
</dbReference>
<dbReference type="EMBL" id="CAJNBJ010000017">
    <property type="protein sequence ID" value="CAE6773289.1"/>
    <property type="molecule type" value="Genomic_DNA"/>
</dbReference>
<dbReference type="PANTHER" id="PTHR30619">
    <property type="entry name" value="DNA INTERNALIZATION/COMPETENCE PROTEIN COMEC/REC2"/>
    <property type="match status" value="1"/>
</dbReference>
<evidence type="ECO:0000259" key="1">
    <source>
        <dbReference type="Pfam" id="PF00753"/>
    </source>
</evidence>
<reference evidence="2 3" key="1">
    <citation type="submission" date="2021-02" db="EMBL/GenBank/DDBJ databases">
        <authorList>
            <person name="Han P."/>
        </authorList>
    </citation>
    <scope>NUCLEOTIDE SEQUENCE [LARGE SCALE GENOMIC DNA]</scope>
    <source>
        <strain evidence="2">Candidatus Nitrospira sp. ZN2</strain>
    </source>
</reference>